<evidence type="ECO:0000256" key="2">
    <source>
        <dbReference type="SAM" id="Phobius"/>
    </source>
</evidence>
<protein>
    <recommendedName>
        <fullName evidence="3">Chemokine interleukin-8-like domain-containing protein</fullName>
    </recommendedName>
</protein>
<dbReference type="AlphaFoldDB" id="A0A3Q2VMX7"/>
<dbReference type="Gene3D" id="2.40.50.40">
    <property type="match status" value="1"/>
</dbReference>
<keyword evidence="1" id="KW-0202">Cytokine</keyword>
<dbReference type="OMA" id="KLAMCCK"/>
<keyword evidence="2" id="KW-1133">Transmembrane helix</keyword>
<reference evidence="4" key="1">
    <citation type="submission" date="2025-08" db="UniProtKB">
        <authorList>
            <consortium name="Ensembl"/>
        </authorList>
    </citation>
    <scope>IDENTIFICATION</scope>
</reference>
<feature type="transmembrane region" description="Helical" evidence="2">
    <location>
        <begin position="6"/>
        <end position="27"/>
    </location>
</feature>
<dbReference type="GO" id="GO:0005615">
    <property type="term" value="C:extracellular space"/>
    <property type="evidence" value="ECO:0007669"/>
    <property type="project" value="UniProtKB-KW"/>
</dbReference>
<evidence type="ECO:0000313" key="4">
    <source>
        <dbReference type="Ensembl" id="ENSHBUP00000012629.1"/>
    </source>
</evidence>
<keyword evidence="2" id="KW-0472">Membrane</keyword>
<dbReference type="InterPro" id="IPR001811">
    <property type="entry name" value="Chemokine_IL8-like_dom"/>
</dbReference>
<dbReference type="STRING" id="8153.ENSHBUP00000012629"/>
<evidence type="ECO:0000259" key="3">
    <source>
        <dbReference type="Pfam" id="PF00048"/>
    </source>
</evidence>
<name>A0A3Q2VMX7_HAPBU</name>
<evidence type="ECO:0000313" key="5">
    <source>
        <dbReference type="Proteomes" id="UP000264840"/>
    </source>
</evidence>
<sequence>RDVCYPPVFLSALLCLKIFFFFFLFFVPGKNDVKLATCCKTVTNKEITEPILGYLVQRARRPCVNAVVFQTESGVFCINGRAPWVRAKIVTHMLSSTFQM</sequence>
<dbReference type="InterPro" id="IPR036048">
    <property type="entry name" value="Interleukin_8-like_sf"/>
</dbReference>
<reference evidence="4" key="2">
    <citation type="submission" date="2025-09" db="UniProtKB">
        <authorList>
            <consortium name="Ensembl"/>
        </authorList>
    </citation>
    <scope>IDENTIFICATION</scope>
</reference>
<dbReference type="Pfam" id="PF00048">
    <property type="entry name" value="IL8"/>
    <property type="match status" value="1"/>
</dbReference>
<dbReference type="GeneTree" id="ENSGT01030000235535"/>
<dbReference type="GO" id="GO:0006955">
    <property type="term" value="P:immune response"/>
    <property type="evidence" value="ECO:0007669"/>
    <property type="project" value="InterPro"/>
</dbReference>
<dbReference type="GO" id="GO:0008009">
    <property type="term" value="F:chemokine activity"/>
    <property type="evidence" value="ECO:0007669"/>
    <property type="project" value="InterPro"/>
</dbReference>
<feature type="domain" description="Chemokine interleukin-8-like" evidence="3">
    <location>
        <begin position="37"/>
        <end position="88"/>
    </location>
</feature>
<organism evidence="4 5">
    <name type="scientific">Haplochromis burtoni</name>
    <name type="common">Burton's mouthbrooder</name>
    <name type="synonym">Chromis burtoni</name>
    <dbReference type="NCBI Taxonomy" id="8153"/>
    <lineage>
        <taxon>Eukaryota</taxon>
        <taxon>Metazoa</taxon>
        <taxon>Chordata</taxon>
        <taxon>Craniata</taxon>
        <taxon>Vertebrata</taxon>
        <taxon>Euteleostomi</taxon>
        <taxon>Actinopterygii</taxon>
        <taxon>Neopterygii</taxon>
        <taxon>Teleostei</taxon>
        <taxon>Neoteleostei</taxon>
        <taxon>Acanthomorphata</taxon>
        <taxon>Ovalentaria</taxon>
        <taxon>Cichlomorphae</taxon>
        <taxon>Cichliformes</taxon>
        <taxon>Cichlidae</taxon>
        <taxon>African cichlids</taxon>
        <taxon>Pseudocrenilabrinae</taxon>
        <taxon>Haplochromini</taxon>
        <taxon>Haplochromis</taxon>
    </lineage>
</organism>
<dbReference type="Ensembl" id="ENSHBUT00000020102.1">
    <property type="protein sequence ID" value="ENSHBUP00000012629.1"/>
    <property type="gene ID" value="ENSHBUG00000014348.1"/>
</dbReference>
<dbReference type="Proteomes" id="UP000264840">
    <property type="component" value="Unplaced"/>
</dbReference>
<keyword evidence="5" id="KW-1185">Reference proteome</keyword>
<keyword evidence="2" id="KW-0812">Transmembrane</keyword>
<accession>A0A3Q2VMX7</accession>
<evidence type="ECO:0000256" key="1">
    <source>
        <dbReference type="ARBA" id="ARBA00022514"/>
    </source>
</evidence>
<dbReference type="SUPFAM" id="SSF54117">
    <property type="entry name" value="Interleukin 8-like chemokines"/>
    <property type="match status" value="1"/>
</dbReference>
<proteinExistence type="predicted"/>